<proteinExistence type="predicted"/>
<keyword evidence="1" id="KW-0472">Membrane</keyword>
<evidence type="ECO:0000313" key="4">
    <source>
        <dbReference type="Proteomes" id="UP000564677"/>
    </source>
</evidence>
<feature type="transmembrane region" description="Helical" evidence="1">
    <location>
        <begin position="38"/>
        <end position="55"/>
    </location>
</feature>
<dbReference type="Pfam" id="PF26604">
    <property type="entry name" value="CBU_0592"/>
    <property type="match status" value="1"/>
</dbReference>
<keyword evidence="1" id="KW-0812">Transmembrane</keyword>
<evidence type="ECO:0000256" key="1">
    <source>
        <dbReference type="SAM" id="Phobius"/>
    </source>
</evidence>
<feature type="transmembrane region" description="Helical" evidence="1">
    <location>
        <begin position="6"/>
        <end position="26"/>
    </location>
</feature>
<feature type="transmembrane region" description="Helical" evidence="1">
    <location>
        <begin position="61"/>
        <end position="80"/>
    </location>
</feature>
<keyword evidence="1" id="KW-1133">Transmembrane helix</keyword>
<dbReference type="InterPro" id="IPR058058">
    <property type="entry name" value="CBU_0592-like"/>
</dbReference>
<accession>A0A7X5UW97</accession>
<dbReference type="NCBIfam" id="NF047864">
    <property type="entry name" value="CBU_0592_membra"/>
    <property type="match status" value="1"/>
</dbReference>
<sequence length="84" mass="9177">MSVERLLIEFVGWTGAALILVAYLLLSSGRLTGRSRAYQWMNVVGAGCFVINSGWNGAIPSATLNMVWMLIGAVTLWHIARRPA</sequence>
<dbReference type="RefSeq" id="WP_167297976.1">
    <property type="nucleotide sequence ID" value="NZ_JAASQV010000001.1"/>
</dbReference>
<organism evidence="3 4">
    <name type="scientific">Sphingomonas leidyi</name>
    <dbReference type="NCBI Taxonomy" id="68569"/>
    <lineage>
        <taxon>Bacteria</taxon>
        <taxon>Pseudomonadati</taxon>
        <taxon>Pseudomonadota</taxon>
        <taxon>Alphaproteobacteria</taxon>
        <taxon>Sphingomonadales</taxon>
        <taxon>Sphingomonadaceae</taxon>
        <taxon>Sphingomonas</taxon>
    </lineage>
</organism>
<dbReference type="Proteomes" id="UP000564677">
    <property type="component" value="Unassembled WGS sequence"/>
</dbReference>
<reference evidence="3 4" key="1">
    <citation type="submission" date="2020-03" db="EMBL/GenBank/DDBJ databases">
        <title>Genomic Encyclopedia of Type Strains, Phase IV (KMG-IV): sequencing the most valuable type-strain genomes for metagenomic binning, comparative biology and taxonomic classification.</title>
        <authorList>
            <person name="Goeker M."/>
        </authorList>
    </citation>
    <scope>NUCLEOTIDE SEQUENCE [LARGE SCALE GENOMIC DNA]</scope>
    <source>
        <strain evidence="3 4">DSM 4733</strain>
    </source>
</reference>
<dbReference type="AlphaFoldDB" id="A0A7X5UW97"/>
<evidence type="ECO:0000313" key="3">
    <source>
        <dbReference type="EMBL" id="NIJ63454.1"/>
    </source>
</evidence>
<evidence type="ECO:0000259" key="2">
    <source>
        <dbReference type="Pfam" id="PF26604"/>
    </source>
</evidence>
<feature type="domain" description="CBU-0592-like" evidence="2">
    <location>
        <begin position="9"/>
        <end position="82"/>
    </location>
</feature>
<comment type="caution">
    <text evidence="3">The sequence shown here is derived from an EMBL/GenBank/DDBJ whole genome shotgun (WGS) entry which is preliminary data.</text>
</comment>
<name>A0A7X5UW97_9SPHN</name>
<gene>
    <name evidence="3" type="ORF">FHR20_000385</name>
</gene>
<keyword evidence="4" id="KW-1185">Reference proteome</keyword>
<dbReference type="EMBL" id="JAASQV010000001">
    <property type="protein sequence ID" value="NIJ63454.1"/>
    <property type="molecule type" value="Genomic_DNA"/>
</dbReference>
<protein>
    <recommendedName>
        <fullName evidence="2">CBU-0592-like domain-containing protein</fullName>
    </recommendedName>
</protein>